<dbReference type="STRING" id="2518989.IMCC3088_567"/>
<name>F3L5Y8_9GAMM</name>
<accession>F3L5Y8</accession>
<reference evidence="1 2" key="1">
    <citation type="journal article" date="2011" name="J. Bacteriol.">
        <title>Genome sequence of strain IMCC3088, a proteorhodopsin-containing marine bacterium belonging to the OM60/NOR5 clade.</title>
        <authorList>
            <person name="Jang Y."/>
            <person name="Oh H.M."/>
            <person name="Kang I."/>
            <person name="Lee K."/>
            <person name="Yang S.J."/>
            <person name="Cho J.C."/>
        </authorList>
    </citation>
    <scope>NUCLEOTIDE SEQUENCE [LARGE SCALE GENOMIC DNA]</scope>
    <source>
        <strain evidence="1 2">IMCC3088</strain>
    </source>
</reference>
<protein>
    <submittedName>
        <fullName evidence="1">Uncharacterized protein</fullName>
    </submittedName>
</protein>
<gene>
    <name evidence="1" type="ORF">IMCC3088_567</name>
</gene>
<dbReference type="Proteomes" id="UP000005615">
    <property type="component" value="Unassembled WGS sequence"/>
</dbReference>
<dbReference type="EMBL" id="AEIG01000142">
    <property type="protein sequence ID" value="EGG28256.1"/>
    <property type="molecule type" value="Genomic_DNA"/>
</dbReference>
<proteinExistence type="predicted"/>
<evidence type="ECO:0000313" key="2">
    <source>
        <dbReference type="Proteomes" id="UP000005615"/>
    </source>
</evidence>
<sequence length="58" mass="6630">MTRSQPKNLMHSLGGSSFRAQANFFALRFIIDDLDKCDYERARKVVEALSHVGEYPVL</sequence>
<keyword evidence="2" id="KW-1185">Reference proteome</keyword>
<comment type="caution">
    <text evidence="1">The sequence shown here is derived from an EMBL/GenBank/DDBJ whole genome shotgun (WGS) entry which is preliminary data.</text>
</comment>
<evidence type="ECO:0000313" key="1">
    <source>
        <dbReference type="EMBL" id="EGG28256.1"/>
    </source>
</evidence>
<organism evidence="1 2">
    <name type="scientific">Aequoribacter fuscus</name>
    <dbReference type="NCBI Taxonomy" id="2518989"/>
    <lineage>
        <taxon>Bacteria</taxon>
        <taxon>Pseudomonadati</taxon>
        <taxon>Pseudomonadota</taxon>
        <taxon>Gammaproteobacteria</taxon>
        <taxon>Cellvibrionales</taxon>
        <taxon>Halieaceae</taxon>
        <taxon>Aequoribacter</taxon>
    </lineage>
</organism>
<dbReference type="AlphaFoldDB" id="F3L5Y8"/>